<evidence type="ECO:0000313" key="8">
    <source>
        <dbReference type="Proteomes" id="UP000190667"/>
    </source>
</evidence>
<evidence type="ECO:0000256" key="5">
    <source>
        <dbReference type="SAM" id="Phobius"/>
    </source>
</evidence>
<reference evidence="7 8" key="1">
    <citation type="submission" date="2016-12" db="EMBL/GenBank/DDBJ databases">
        <title>Izhakiella australiana sp. nov. of genus Izhakiella isolated from Australian desert.</title>
        <authorList>
            <person name="Ji M."/>
        </authorList>
    </citation>
    <scope>NUCLEOTIDE SEQUENCE [LARGE SCALE GENOMIC DNA]</scope>
    <source>
        <strain evidence="7 8">D4N98</strain>
    </source>
</reference>
<dbReference type="PANTHER" id="PTHR30329:SF21">
    <property type="entry name" value="LIPOPROTEIN YIAD-RELATED"/>
    <property type="match status" value="1"/>
</dbReference>
<keyword evidence="5" id="KW-0812">Transmembrane</keyword>
<dbReference type="PANTHER" id="PTHR30329">
    <property type="entry name" value="STATOR ELEMENT OF FLAGELLAR MOTOR COMPLEX"/>
    <property type="match status" value="1"/>
</dbReference>
<dbReference type="PRINTS" id="PR01021">
    <property type="entry name" value="OMPADOMAIN"/>
</dbReference>
<proteinExistence type="predicted"/>
<gene>
    <name evidence="7" type="ORF">BTJ39_09900</name>
</gene>
<dbReference type="CDD" id="cd07185">
    <property type="entry name" value="OmpA_C-like"/>
    <property type="match status" value="1"/>
</dbReference>
<protein>
    <recommendedName>
        <fullName evidence="6">OmpA-like domain-containing protein</fullName>
    </recommendedName>
</protein>
<dbReference type="Gene3D" id="3.30.1330.60">
    <property type="entry name" value="OmpA-like domain"/>
    <property type="match status" value="1"/>
</dbReference>
<dbReference type="InterPro" id="IPR006665">
    <property type="entry name" value="OmpA-like"/>
</dbReference>
<keyword evidence="8" id="KW-1185">Reference proteome</keyword>
<dbReference type="Proteomes" id="UP000190667">
    <property type="component" value="Unassembled WGS sequence"/>
</dbReference>
<comment type="subcellular location">
    <subcellularLocation>
        <location evidence="1">Cell outer membrane</location>
    </subcellularLocation>
</comment>
<keyword evidence="5" id="KW-1133">Transmembrane helix</keyword>
<feature type="transmembrane region" description="Helical" evidence="5">
    <location>
        <begin position="33"/>
        <end position="53"/>
    </location>
</feature>
<dbReference type="InterPro" id="IPR050330">
    <property type="entry name" value="Bact_OuterMem_StrucFunc"/>
</dbReference>
<evidence type="ECO:0000259" key="6">
    <source>
        <dbReference type="PROSITE" id="PS51123"/>
    </source>
</evidence>
<dbReference type="InterPro" id="IPR006664">
    <property type="entry name" value="OMP_bac"/>
</dbReference>
<dbReference type="GO" id="GO:0009279">
    <property type="term" value="C:cell outer membrane"/>
    <property type="evidence" value="ECO:0007669"/>
    <property type="project" value="UniProtKB-SubCell"/>
</dbReference>
<sequence>MNNKIILITLIATTFISLLTFFLSLIFPHFMPTMMTLLMLTAMIATIAMQCMYQLRTGKSQTSEQFTELPVKPEKPVILLLGPYAATWFSKSDAADNPRYAGSATWLQTGTPEELEKRLNYISQYASDTPVHAFFPFLPDDSETVELTMKKLRGWLGSFSAILTSRPLHCTFAIYARLSSERRSHTPDNATWNQDLVIQPTTSVDFHQALNELELHIKNNTENDFNHSQRKVFALTLLDWIRGSRISQRISDIFSCSSLKLDKILLCDYGNGFTRHGAWSNWLENQYAILPSLGSGITLPPLPPIAITVKEAPVIIRKKMHTILPRIYWSVCLATMLIAAHMFSHAWYVYQQETASKQQLQRYSVINNLSINKLESRIRNLENEYKKRSQQAESIMFQNWGFFPYFTYADRILTLLNQLKSIPVLSTSGPQAIFNSGSATLLPAAARQLQNALTLAREYPHNNLLIVGHSDNTGRSDYNLLLSKKRAISVRNWLLENHIAPQRLKISAAGESEPVANNNTLAGRQHNRRIEVLVVPSEITQNRS</sequence>
<accession>A0A1S8YMR3</accession>
<dbReference type="InterPro" id="IPR036737">
    <property type="entry name" value="OmpA-like_sf"/>
</dbReference>
<dbReference type="SUPFAM" id="SSF103088">
    <property type="entry name" value="OmpA-like"/>
    <property type="match status" value="1"/>
</dbReference>
<keyword evidence="3" id="KW-0998">Cell outer membrane</keyword>
<dbReference type="AlphaFoldDB" id="A0A1S8YMR3"/>
<evidence type="ECO:0000256" key="3">
    <source>
        <dbReference type="ARBA" id="ARBA00023237"/>
    </source>
</evidence>
<feature type="domain" description="OmpA-like" evidence="6">
    <location>
        <begin position="421"/>
        <end position="538"/>
    </location>
</feature>
<dbReference type="Pfam" id="PF00691">
    <property type="entry name" value="OmpA"/>
    <property type="match status" value="1"/>
</dbReference>
<comment type="caution">
    <text evidence="7">The sequence shown here is derived from an EMBL/GenBank/DDBJ whole genome shotgun (WGS) entry which is preliminary data.</text>
</comment>
<dbReference type="RefSeq" id="WP_078002527.1">
    <property type="nucleotide sequence ID" value="NZ_MRUL01000005.1"/>
</dbReference>
<feature type="transmembrane region" description="Helical" evidence="5">
    <location>
        <begin position="327"/>
        <end position="350"/>
    </location>
</feature>
<evidence type="ECO:0000256" key="1">
    <source>
        <dbReference type="ARBA" id="ARBA00004442"/>
    </source>
</evidence>
<organism evidence="7 8">
    <name type="scientific">Izhakiella australiensis</name>
    <dbReference type="NCBI Taxonomy" id="1926881"/>
    <lineage>
        <taxon>Bacteria</taxon>
        <taxon>Pseudomonadati</taxon>
        <taxon>Pseudomonadota</taxon>
        <taxon>Gammaproteobacteria</taxon>
        <taxon>Enterobacterales</taxon>
        <taxon>Erwiniaceae</taxon>
        <taxon>Izhakiella</taxon>
    </lineage>
</organism>
<dbReference type="EMBL" id="MRUL01000005">
    <property type="protein sequence ID" value="OON40198.1"/>
    <property type="molecule type" value="Genomic_DNA"/>
</dbReference>
<feature type="transmembrane region" description="Helical" evidence="5">
    <location>
        <begin position="7"/>
        <end position="27"/>
    </location>
</feature>
<evidence type="ECO:0000256" key="4">
    <source>
        <dbReference type="PROSITE-ProRule" id="PRU00473"/>
    </source>
</evidence>
<evidence type="ECO:0000256" key="2">
    <source>
        <dbReference type="ARBA" id="ARBA00023136"/>
    </source>
</evidence>
<evidence type="ECO:0000313" key="7">
    <source>
        <dbReference type="EMBL" id="OON40198.1"/>
    </source>
</evidence>
<dbReference type="PROSITE" id="PS51123">
    <property type="entry name" value="OMPA_2"/>
    <property type="match status" value="1"/>
</dbReference>
<name>A0A1S8YMR3_9GAMM</name>
<dbReference type="STRING" id="1926881.BTJ39_09900"/>
<dbReference type="OrthoDB" id="345640at2"/>
<keyword evidence="2 4" id="KW-0472">Membrane</keyword>